<organism evidence="2 3">
    <name type="scientific">Luteimonas deserti</name>
    <dbReference type="NCBI Taxonomy" id="2752306"/>
    <lineage>
        <taxon>Bacteria</taxon>
        <taxon>Pseudomonadati</taxon>
        <taxon>Pseudomonadota</taxon>
        <taxon>Gammaproteobacteria</taxon>
        <taxon>Lysobacterales</taxon>
        <taxon>Lysobacteraceae</taxon>
        <taxon>Luteimonas</taxon>
    </lineage>
</organism>
<evidence type="ECO:0000313" key="2">
    <source>
        <dbReference type="EMBL" id="NYZ62538.1"/>
    </source>
</evidence>
<accession>A0A7Z0QS93</accession>
<evidence type="ECO:0008006" key="4">
    <source>
        <dbReference type="Google" id="ProtNLM"/>
    </source>
</evidence>
<keyword evidence="1" id="KW-0732">Signal</keyword>
<comment type="caution">
    <text evidence="2">The sequence shown here is derived from an EMBL/GenBank/DDBJ whole genome shotgun (WGS) entry which is preliminary data.</text>
</comment>
<protein>
    <recommendedName>
        <fullName evidence="4">DUF1570 domain-containing protein</fullName>
    </recommendedName>
</protein>
<evidence type="ECO:0000313" key="3">
    <source>
        <dbReference type="Proteomes" id="UP000589896"/>
    </source>
</evidence>
<sequence length="339" mass="36284">MRNERAFFRGFVLAGLAAAISSAFAADAPTCPDVAEPPASVCLPTAHGLAYADTHDDARLAATALDAAAVQFGQIFGRRLPPGLLVLSATFSRDDAHRFARTHGLGFAQSWLSPADKRAQFETVMRRAMPEADAARIERTLSQIGAQHVDMLRHELGHAQYHAAFWPEASPSPDAYGTPAPDWLDEASAVLMEDSAGRAARERHFFEAWRQSSPAIRPLAEFLTMAHPVTAQQRALMQAQGGAQTASGVQVMTMRGADAGPAGMFYSQSLLFAEFLIDASPERHILGTISAAAARGVDFTDWLAVSGAQHGLPTDVGALQTAWEIWCEARSTAATDSAK</sequence>
<reference evidence="2 3" key="1">
    <citation type="submission" date="2020-07" db="EMBL/GenBank/DDBJ databases">
        <title>isolation of Luteimonas sp. SJ-16.</title>
        <authorList>
            <person name="Huang X.-X."/>
            <person name="Xu L."/>
            <person name="Sun J.-Q."/>
        </authorList>
    </citation>
    <scope>NUCLEOTIDE SEQUENCE [LARGE SCALE GENOMIC DNA]</scope>
    <source>
        <strain evidence="2 3">SJ-16</strain>
    </source>
</reference>
<feature type="chain" id="PRO_5030530550" description="DUF1570 domain-containing protein" evidence="1">
    <location>
        <begin position="26"/>
        <end position="339"/>
    </location>
</feature>
<dbReference type="Proteomes" id="UP000589896">
    <property type="component" value="Unassembled WGS sequence"/>
</dbReference>
<dbReference type="EMBL" id="JACCJZ010000013">
    <property type="protein sequence ID" value="NYZ62538.1"/>
    <property type="molecule type" value="Genomic_DNA"/>
</dbReference>
<proteinExistence type="predicted"/>
<feature type="signal peptide" evidence="1">
    <location>
        <begin position="1"/>
        <end position="25"/>
    </location>
</feature>
<keyword evidence="3" id="KW-1185">Reference proteome</keyword>
<evidence type="ECO:0000256" key="1">
    <source>
        <dbReference type="SAM" id="SignalP"/>
    </source>
</evidence>
<name>A0A7Z0QS93_9GAMM</name>
<dbReference type="RefSeq" id="WP_180544746.1">
    <property type="nucleotide sequence ID" value="NZ_JACCJZ010000013.1"/>
</dbReference>
<dbReference type="AlphaFoldDB" id="A0A7Z0QS93"/>
<gene>
    <name evidence="2" type="ORF">H0E82_07135</name>
</gene>